<proteinExistence type="inferred from homology"/>
<dbReference type="GO" id="GO:0036440">
    <property type="term" value="F:citrate synthase activity"/>
    <property type="evidence" value="ECO:0007669"/>
    <property type="project" value="UniProtKB-EC"/>
</dbReference>
<dbReference type="RefSeq" id="WP_126918572.1">
    <property type="nucleotide sequence ID" value="NZ_CP034588.1"/>
</dbReference>
<dbReference type="InterPro" id="IPR000551">
    <property type="entry name" value="MerR-type_HTH_dom"/>
</dbReference>
<dbReference type="Gene3D" id="1.10.230.10">
    <property type="entry name" value="Cytochrome P450-Terp, domain 2"/>
    <property type="match status" value="1"/>
</dbReference>
<organism evidence="7 8">
    <name type="scientific">Silicimonas algicola</name>
    <dbReference type="NCBI Taxonomy" id="1826607"/>
    <lineage>
        <taxon>Bacteria</taxon>
        <taxon>Pseudomonadati</taxon>
        <taxon>Pseudomonadota</taxon>
        <taxon>Alphaproteobacteria</taxon>
        <taxon>Rhodobacterales</taxon>
        <taxon>Paracoccaceae</taxon>
    </lineage>
</organism>
<dbReference type="UniPathway" id="UPA00223">
    <property type="reaction ID" value="UER00717"/>
</dbReference>
<dbReference type="InterPro" id="IPR036969">
    <property type="entry name" value="Citrate_synthase_sf"/>
</dbReference>
<comment type="caution">
    <text evidence="7">The sequence shown here is derived from an EMBL/GenBank/DDBJ whole genome shotgun (WGS) entry which is preliminary data.</text>
</comment>
<feature type="domain" description="HTH merR-type" evidence="6">
    <location>
        <begin position="5"/>
        <end position="51"/>
    </location>
</feature>
<dbReference type="EC" id="2.3.3.16" evidence="3"/>
<dbReference type="Pfam" id="PF13411">
    <property type="entry name" value="MerR_1"/>
    <property type="match status" value="1"/>
</dbReference>
<dbReference type="Pfam" id="PF00285">
    <property type="entry name" value="Citrate_synt"/>
    <property type="match status" value="1"/>
</dbReference>
<evidence type="ECO:0000259" key="6">
    <source>
        <dbReference type="Pfam" id="PF13411"/>
    </source>
</evidence>
<keyword evidence="4" id="KW-0808">Transferase</keyword>
<dbReference type="InterPro" id="IPR016143">
    <property type="entry name" value="Citrate_synth-like_sm_a-sub"/>
</dbReference>
<dbReference type="GO" id="GO:0006355">
    <property type="term" value="P:regulation of DNA-templated transcription"/>
    <property type="evidence" value="ECO:0007669"/>
    <property type="project" value="InterPro"/>
</dbReference>
<dbReference type="Proteomes" id="UP000245390">
    <property type="component" value="Unassembled WGS sequence"/>
</dbReference>
<comment type="similarity">
    <text evidence="2">Belongs to the citrate synthase family.</text>
</comment>
<dbReference type="InterPro" id="IPR009061">
    <property type="entry name" value="DNA-bd_dom_put_sf"/>
</dbReference>
<keyword evidence="8" id="KW-1185">Reference proteome</keyword>
<name>A0A316G9P6_9RHOB</name>
<evidence type="ECO:0000313" key="8">
    <source>
        <dbReference type="Proteomes" id="UP000245390"/>
    </source>
</evidence>
<dbReference type="PANTHER" id="PTHR11739:SF4">
    <property type="entry name" value="CITRATE SYNTHASE, PEROXISOMAL"/>
    <property type="match status" value="1"/>
</dbReference>
<evidence type="ECO:0000256" key="5">
    <source>
        <dbReference type="SAM" id="MobiDB-lite"/>
    </source>
</evidence>
<sequence length="408" mass="44743">MGLISSEEAAERLSVKRATIYAYVSRGLLVPREVNGSNGSMFDPLDVENLANRGRKGRRSSQGSPMFVSAISTIHEGEFYYRGKSATRLALIKSYEEVAALLWEVDPARLTFRPDMEMVTTLRRQSRVLPTDLLPFERMKILIDLAAPMDPMRHDLNSASVIKRVSTLMATMIEAMPVIERQGGQEYKPSGEESFARRVWSRLCPEPPSDALIRALNAAMIVTADADVTTPTTIAARMAASVHTDIYSVLAAGMHCSGGKVQSASSLAVEGYLDGLNNEKSINQFIGERLREGQVLSGFGHQRFPDGDRRTRPVLDILTSSDSATPRSQKLAQFLAIQKQRGIAPPNIGFTIAALAYVAGMLRGSGDLIFALARMAGWTAHAMEQYQSKHEQNRPTSLYIGPPPESAE</sequence>
<dbReference type="InterPro" id="IPR016142">
    <property type="entry name" value="Citrate_synth-like_lrg_a-sub"/>
</dbReference>
<reference evidence="7 8" key="1">
    <citation type="submission" date="2018-05" db="EMBL/GenBank/DDBJ databases">
        <title>Genomic Encyclopedia of Type Strains, Phase IV (KMG-IV): sequencing the most valuable type-strain genomes for metagenomic binning, comparative biology and taxonomic classification.</title>
        <authorList>
            <person name="Goeker M."/>
        </authorList>
    </citation>
    <scope>NUCLEOTIDE SEQUENCE [LARGE SCALE GENOMIC DNA]</scope>
    <source>
        <strain evidence="7 8">DSM 103371</strain>
    </source>
</reference>
<dbReference type="EMBL" id="QGGV01000002">
    <property type="protein sequence ID" value="PWK57598.1"/>
    <property type="molecule type" value="Genomic_DNA"/>
</dbReference>
<protein>
    <recommendedName>
        <fullName evidence="3">citrate synthase (unknown stereospecificity)</fullName>
        <ecNumber evidence="3">2.3.3.16</ecNumber>
    </recommendedName>
</protein>
<dbReference type="Gene3D" id="1.10.580.10">
    <property type="entry name" value="Citrate Synthase, domain 1"/>
    <property type="match status" value="1"/>
</dbReference>
<accession>A0A316G9P6</accession>
<gene>
    <name evidence="7" type="ORF">C8D95_102243</name>
</gene>
<dbReference type="GO" id="GO:0005829">
    <property type="term" value="C:cytosol"/>
    <property type="evidence" value="ECO:0007669"/>
    <property type="project" value="TreeGrafter"/>
</dbReference>
<dbReference type="InterPro" id="IPR002020">
    <property type="entry name" value="Citrate_synthase"/>
</dbReference>
<evidence type="ECO:0000256" key="2">
    <source>
        <dbReference type="ARBA" id="ARBA00010566"/>
    </source>
</evidence>
<dbReference type="AlphaFoldDB" id="A0A316G9P6"/>
<dbReference type="GO" id="GO:0003677">
    <property type="term" value="F:DNA binding"/>
    <property type="evidence" value="ECO:0007669"/>
    <property type="project" value="InterPro"/>
</dbReference>
<evidence type="ECO:0000256" key="1">
    <source>
        <dbReference type="ARBA" id="ARBA00004751"/>
    </source>
</evidence>
<dbReference type="KEGG" id="salo:EF888_12955"/>
<dbReference type="SUPFAM" id="SSF48256">
    <property type="entry name" value="Citrate synthase"/>
    <property type="match status" value="1"/>
</dbReference>
<evidence type="ECO:0000313" key="7">
    <source>
        <dbReference type="EMBL" id="PWK57598.1"/>
    </source>
</evidence>
<evidence type="ECO:0000256" key="3">
    <source>
        <dbReference type="ARBA" id="ARBA00012972"/>
    </source>
</evidence>
<feature type="region of interest" description="Disordered" evidence="5">
    <location>
        <begin position="386"/>
        <end position="408"/>
    </location>
</feature>
<dbReference type="PANTHER" id="PTHR11739">
    <property type="entry name" value="CITRATE SYNTHASE"/>
    <property type="match status" value="1"/>
</dbReference>
<comment type="pathway">
    <text evidence="1">Carbohydrate metabolism; tricarboxylic acid cycle; isocitrate from oxaloacetate: step 1/2.</text>
</comment>
<dbReference type="GO" id="GO:0005975">
    <property type="term" value="P:carbohydrate metabolic process"/>
    <property type="evidence" value="ECO:0007669"/>
    <property type="project" value="TreeGrafter"/>
</dbReference>
<dbReference type="SUPFAM" id="SSF46955">
    <property type="entry name" value="Putative DNA-binding domain"/>
    <property type="match status" value="1"/>
</dbReference>
<dbReference type="OrthoDB" id="9786046at2"/>
<dbReference type="GO" id="GO:0006099">
    <property type="term" value="P:tricarboxylic acid cycle"/>
    <property type="evidence" value="ECO:0007669"/>
    <property type="project" value="UniProtKB-UniPathway"/>
</dbReference>
<evidence type="ECO:0000256" key="4">
    <source>
        <dbReference type="ARBA" id="ARBA00022679"/>
    </source>
</evidence>